<comment type="caution">
    <text evidence="3">The sequence shown here is derived from an EMBL/GenBank/DDBJ whole genome shotgun (WGS) entry which is preliminary data.</text>
</comment>
<reference evidence="3 4" key="1">
    <citation type="submission" date="2016-04" db="EMBL/GenBank/DDBJ databases">
        <authorList>
            <person name="Evans L.H."/>
            <person name="Alamgir A."/>
            <person name="Owens N."/>
            <person name="Weber N.D."/>
            <person name="Virtaneva K."/>
            <person name="Barbian K."/>
            <person name="Babar A."/>
            <person name="Rosenke K."/>
        </authorList>
    </citation>
    <scope>NUCLEOTIDE SEQUENCE [LARGE SCALE GENOMIC DNA]</scope>
    <source>
        <strain evidence="3 4">LMa1</strain>
    </source>
</reference>
<keyword evidence="4" id="KW-1185">Reference proteome</keyword>
<dbReference type="EMBL" id="LYVF01000137">
    <property type="protein sequence ID" value="OAT82295.1"/>
    <property type="molecule type" value="Genomic_DNA"/>
</dbReference>
<name>A0A1B7LF68_9FIRM</name>
<evidence type="ECO:0000256" key="1">
    <source>
        <dbReference type="SAM" id="MobiDB-lite"/>
    </source>
</evidence>
<feature type="region of interest" description="Disordered" evidence="1">
    <location>
        <begin position="23"/>
        <end position="153"/>
    </location>
</feature>
<proteinExistence type="predicted"/>
<evidence type="ECO:0000313" key="3">
    <source>
        <dbReference type="EMBL" id="OAT82295.1"/>
    </source>
</evidence>
<keyword evidence="2" id="KW-0732">Signal</keyword>
<organism evidence="3 4">
    <name type="scientific">Desulfotomaculum copahuensis</name>
    <dbReference type="NCBI Taxonomy" id="1838280"/>
    <lineage>
        <taxon>Bacteria</taxon>
        <taxon>Bacillati</taxon>
        <taxon>Bacillota</taxon>
        <taxon>Clostridia</taxon>
        <taxon>Eubacteriales</taxon>
        <taxon>Desulfotomaculaceae</taxon>
        <taxon>Desulfotomaculum</taxon>
    </lineage>
</organism>
<gene>
    <name evidence="3" type="ORF">A6M21_09060</name>
</gene>
<feature type="chain" id="PRO_5039024208" evidence="2">
    <location>
        <begin position="21"/>
        <end position="217"/>
    </location>
</feature>
<dbReference type="STRING" id="1838280.A6M21_09060"/>
<evidence type="ECO:0000256" key="2">
    <source>
        <dbReference type="SAM" id="SignalP"/>
    </source>
</evidence>
<sequence length="217" mass="23419">MKFIWLLLLLIFIFSQIAKAGRTGRQQLPRPGNPLPRPRSGDENDDRSVPGPWSQRGERVPEMDRPASGRRSGVDDGYAADGRPVAGPWSTSGPASERTSRPGGATARRGEKPAATTQPRRYRKDEPATDGMPQNVRDGRRGGEVTADPLRSDYIPERQADGMFAATTAPPDRETCPEVSPGACGDVRRLLSPGNLAAAVVLSEMLGPRGGRRAGRR</sequence>
<dbReference type="RefSeq" id="WP_066667787.1">
    <property type="nucleotide sequence ID" value="NZ_LYVF01000137.1"/>
</dbReference>
<dbReference type="AlphaFoldDB" id="A0A1B7LF68"/>
<feature type="compositionally biased region" description="Basic and acidic residues" evidence="1">
    <location>
        <begin position="39"/>
        <end position="48"/>
    </location>
</feature>
<accession>A0A1B7LF68</accession>
<feature type="signal peptide" evidence="2">
    <location>
        <begin position="1"/>
        <end position="20"/>
    </location>
</feature>
<dbReference type="Proteomes" id="UP000078532">
    <property type="component" value="Unassembled WGS sequence"/>
</dbReference>
<evidence type="ECO:0000313" key="4">
    <source>
        <dbReference type="Proteomes" id="UP000078532"/>
    </source>
</evidence>
<protein>
    <submittedName>
        <fullName evidence="3">Uncharacterized protein</fullName>
    </submittedName>
</protein>
<feature type="compositionally biased region" description="Basic and acidic residues" evidence="1">
    <location>
        <begin position="56"/>
        <end position="67"/>
    </location>
</feature>